<dbReference type="PANTHER" id="PTHR40078:SF1">
    <property type="entry name" value="INTEGRAL MEMBRANE PROTEIN"/>
    <property type="match status" value="1"/>
</dbReference>
<dbReference type="EMBL" id="QNRI01000010">
    <property type="protein sequence ID" value="RBO94624.1"/>
    <property type="molecule type" value="Genomic_DNA"/>
</dbReference>
<feature type="transmembrane region" description="Helical" evidence="1">
    <location>
        <begin position="49"/>
        <end position="69"/>
    </location>
</feature>
<keyword evidence="1" id="KW-0812">Transmembrane</keyword>
<dbReference type="Proteomes" id="UP000252254">
    <property type="component" value="Unassembled WGS sequence"/>
</dbReference>
<dbReference type="PANTHER" id="PTHR40078">
    <property type="entry name" value="INTEGRAL MEMBRANE PROTEIN-RELATED"/>
    <property type="match status" value="1"/>
</dbReference>
<dbReference type="AlphaFoldDB" id="A0A366DZD3"/>
<keyword evidence="1" id="KW-1133">Transmembrane helix</keyword>
<proteinExistence type="predicted"/>
<accession>A0A366DZD3</accession>
<protein>
    <submittedName>
        <fullName evidence="2">Putative membrane protein YczE</fullName>
    </submittedName>
</protein>
<feature type="transmembrane region" description="Helical" evidence="1">
    <location>
        <begin position="163"/>
        <end position="187"/>
    </location>
</feature>
<dbReference type="Pfam" id="PF19700">
    <property type="entry name" value="DUF6198"/>
    <property type="match status" value="1"/>
</dbReference>
<name>A0A366DZD3_9BACI</name>
<sequence length="214" mass="23546">MQTQMFRRVALVILGNVFIGLAVSLLRIANLGTDPFSTMNLGLSSTLNLSLGIFQVIINLVLFPLMIVYLRNSIGLGTIVNMFGIGFISDFFVYIYFNLFEQIPGLELRLMFMLVAVTLTSLGVALYVTPDLGMAPYDALAFVIEKVSNGNIRFSIARMITDVSAVIIGFMFGAVVGVATVILAFFLGPFIQFFRARVAEPLVHPKMPPITFTE</sequence>
<dbReference type="InterPro" id="IPR038750">
    <property type="entry name" value="YczE/YyaS-like"/>
</dbReference>
<comment type="caution">
    <text evidence="2">The sequence shown here is derived from an EMBL/GenBank/DDBJ whole genome shotgun (WGS) entry which is preliminary data.</text>
</comment>
<dbReference type="RefSeq" id="WP_245911457.1">
    <property type="nucleotide sequence ID" value="NZ_BAABQN010000009.1"/>
</dbReference>
<keyword evidence="1" id="KW-0472">Membrane</keyword>
<evidence type="ECO:0000256" key="1">
    <source>
        <dbReference type="SAM" id="Phobius"/>
    </source>
</evidence>
<evidence type="ECO:0000313" key="2">
    <source>
        <dbReference type="EMBL" id="RBO94624.1"/>
    </source>
</evidence>
<organism evidence="2 3">
    <name type="scientific">Paraliobacillus ryukyuensis</name>
    <dbReference type="NCBI Taxonomy" id="200904"/>
    <lineage>
        <taxon>Bacteria</taxon>
        <taxon>Bacillati</taxon>
        <taxon>Bacillota</taxon>
        <taxon>Bacilli</taxon>
        <taxon>Bacillales</taxon>
        <taxon>Bacillaceae</taxon>
        <taxon>Paraliobacillus</taxon>
    </lineage>
</organism>
<feature type="transmembrane region" description="Helical" evidence="1">
    <location>
        <begin position="9"/>
        <end position="29"/>
    </location>
</feature>
<gene>
    <name evidence="2" type="ORF">DES48_110112</name>
</gene>
<feature type="transmembrane region" description="Helical" evidence="1">
    <location>
        <begin position="76"/>
        <end position="97"/>
    </location>
</feature>
<evidence type="ECO:0000313" key="3">
    <source>
        <dbReference type="Proteomes" id="UP000252254"/>
    </source>
</evidence>
<keyword evidence="3" id="KW-1185">Reference proteome</keyword>
<reference evidence="2 3" key="1">
    <citation type="submission" date="2018-06" db="EMBL/GenBank/DDBJ databases">
        <title>Genomic Encyclopedia of Type Strains, Phase IV (KMG-IV): sequencing the most valuable type-strain genomes for metagenomic binning, comparative biology and taxonomic classification.</title>
        <authorList>
            <person name="Goeker M."/>
        </authorList>
    </citation>
    <scope>NUCLEOTIDE SEQUENCE [LARGE SCALE GENOMIC DNA]</scope>
    <source>
        <strain evidence="2 3">DSM 15140</strain>
    </source>
</reference>
<feature type="transmembrane region" description="Helical" evidence="1">
    <location>
        <begin position="109"/>
        <end position="128"/>
    </location>
</feature>